<dbReference type="EMBL" id="DS231701">
    <property type="protein sequence ID" value="KNB03556.1"/>
    <property type="molecule type" value="Genomic_DNA"/>
</dbReference>
<organism evidence="2 3">
    <name type="scientific">Fusarium oxysporum f. sp. lycopersici (strain 4287 / CBS 123668 / FGSC 9935 / NRRL 34936)</name>
    <name type="common">Fusarium vascular wilt of tomato</name>
    <dbReference type="NCBI Taxonomy" id="426428"/>
    <lineage>
        <taxon>Eukaryota</taxon>
        <taxon>Fungi</taxon>
        <taxon>Dikarya</taxon>
        <taxon>Ascomycota</taxon>
        <taxon>Pezizomycotina</taxon>
        <taxon>Sordariomycetes</taxon>
        <taxon>Hypocreomycetidae</taxon>
        <taxon>Hypocreales</taxon>
        <taxon>Nectriaceae</taxon>
        <taxon>Fusarium</taxon>
        <taxon>Fusarium oxysporum species complex</taxon>
    </lineage>
</organism>
<accession>A0A0J9UY85</accession>
<evidence type="ECO:0000313" key="3">
    <source>
        <dbReference type="Proteomes" id="UP000009097"/>
    </source>
</evidence>
<feature type="compositionally biased region" description="Polar residues" evidence="1">
    <location>
        <begin position="215"/>
        <end position="225"/>
    </location>
</feature>
<feature type="compositionally biased region" description="Basic and acidic residues" evidence="1">
    <location>
        <begin position="365"/>
        <end position="386"/>
    </location>
</feature>
<proteinExistence type="predicted"/>
<dbReference type="Proteomes" id="UP000009097">
    <property type="component" value="Unassembled WGS sequence"/>
</dbReference>
<feature type="compositionally biased region" description="Polar residues" evidence="1">
    <location>
        <begin position="354"/>
        <end position="363"/>
    </location>
</feature>
<feature type="region of interest" description="Disordered" evidence="1">
    <location>
        <begin position="672"/>
        <end position="692"/>
    </location>
</feature>
<reference evidence="2" key="2">
    <citation type="journal article" date="2010" name="Nature">
        <title>Comparative genomics reveals mobile pathogenicity chromosomes in Fusarium.</title>
        <authorList>
            <person name="Ma L.J."/>
            <person name="van der Does H.C."/>
            <person name="Borkovich K.A."/>
            <person name="Coleman J.J."/>
            <person name="Daboussi M.J."/>
            <person name="Di Pietro A."/>
            <person name="Dufresne M."/>
            <person name="Freitag M."/>
            <person name="Grabherr M."/>
            <person name="Henrissat B."/>
            <person name="Houterman P.M."/>
            <person name="Kang S."/>
            <person name="Shim W.B."/>
            <person name="Woloshuk C."/>
            <person name="Xie X."/>
            <person name="Xu J.R."/>
            <person name="Antoniw J."/>
            <person name="Baker S.E."/>
            <person name="Bluhm B.H."/>
            <person name="Breakspear A."/>
            <person name="Brown D.W."/>
            <person name="Butchko R.A."/>
            <person name="Chapman S."/>
            <person name="Coulson R."/>
            <person name="Coutinho P.M."/>
            <person name="Danchin E.G."/>
            <person name="Diener A."/>
            <person name="Gale L.R."/>
            <person name="Gardiner D.M."/>
            <person name="Goff S."/>
            <person name="Hammond-Kosack K.E."/>
            <person name="Hilburn K."/>
            <person name="Hua-Van A."/>
            <person name="Jonkers W."/>
            <person name="Kazan K."/>
            <person name="Kodira C.D."/>
            <person name="Koehrsen M."/>
            <person name="Kumar L."/>
            <person name="Lee Y.H."/>
            <person name="Li L."/>
            <person name="Manners J.M."/>
            <person name="Miranda-Saavedra D."/>
            <person name="Mukherjee M."/>
            <person name="Park G."/>
            <person name="Park J."/>
            <person name="Park S.Y."/>
            <person name="Proctor R.H."/>
            <person name="Regev A."/>
            <person name="Ruiz-Roldan M.C."/>
            <person name="Sain D."/>
            <person name="Sakthikumar S."/>
            <person name="Sykes S."/>
            <person name="Schwartz D.C."/>
            <person name="Turgeon B.G."/>
            <person name="Wapinski I."/>
            <person name="Yoder O."/>
            <person name="Young S."/>
            <person name="Zeng Q."/>
            <person name="Zhou S."/>
            <person name="Galagan J."/>
            <person name="Cuomo C.A."/>
            <person name="Kistler H.C."/>
            <person name="Rep M."/>
        </authorList>
    </citation>
    <scope>NUCLEOTIDE SEQUENCE [LARGE SCALE GENOMIC DNA]</scope>
    <source>
        <strain evidence="2">4287</strain>
    </source>
</reference>
<feature type="compositionally biased region" description="Acidic residues" evidence="1">
    <location>
        <begin position="387"/>
        <end position="410"/>
    </location>
</feature>
<feature type="compositionally biased region" description="Acidic residues" evidence="1">
    <location>
        <begin position="195"/>
        <end position="207"/>
    </location>
</feature>
<feature type="compositionally biased region" description="Basic and acidic residues" evidence="1">
    <location>
        <begin position="176"/>
        <end position="187"/>
    </location>
</feature>
<sequence>MVVQLRSRGKVGGSSAEPEATRKPRKRTGRQQSERPSALKPSIEVQINASGSNSSRQSTIHAIPQDQPSTSRSRVTRSKRANTPHEKLPSPTPRKRRATNASSKDQPAKRQHRSRRKAALENAEEDEQPQLNQEHEEASEAEENALPEHPDFMNIINSNILGINSSRNELPINGELHPERAGRRISEAEVPQIADSDENIALDDIPQEQELGKAGNNQASTTSPEQPEAPHEELPVSEQEAPQATQVMSQFDTSSRRQSLRRKRRRQSQKPTYDAPGYNARGVSPDLGSAVPQAPATEASASQQVHAGGDIYNVPSDGEQPSQPIVLRGEKETHGTHAEHRRKAKQGKRKRSQPEQQNDQAPSQAEKEQEEGRNEESARKKDKNGDQDGEYEDEGQDSDNDEPAAEQELDTSDLVEDSLLLDEPPSGLQTAHLIPTAWIKRDTVQKLVWTTTYSGWMNGRKWKKDALELAKTASEALKEDERVRSRLVLAKLYDLYELCKEIPSSSISQQLEYIREHTAQLNSLYTTLRVTIDEFISSINTIMEQGDAKQVSKGYQYVTKLHRRIIPMLVLVLDQSFQAGCGRPGESAKKLGFQKGEFTVYTLEPLERAAGWALRLSQVVESWYELHPPRRERDQGEEAKEHRGIFREATKQLKESLEKARESIGAIKRAPNQRRKVMQKDEAVRMEREADAQRRRNIQDMQMQRFLQSMQKIESSQPRPPTIGSYRQAVRSYQSATSRSGLIRSQEPSDVEYFEKHGWHYSEDDHLLSLIRTTSHPNYEIFGRVLPDRDPDELKERSNYLRMVMRDKYERKGIQPPGWCVAED</sequence>
<protein>
    <submittedName>
        <fullName evidence="2">Uncharacterized protein</fullName>
    </submittedName>
</protein>
<dbReference type="GeneID" id="28947944"/>
<dbReference type="AlphaFoldDB" id="A0A0J9UY85"/>
<dbReference type="KEGG" id="fox:FOXG_06013"/>
<name>A0A0J9UY85_FUSO4</name>
<feature type="compositionally biased region" description="Basic and acidic residues" evidence="1">
    <location>
        <begin position="678"/>
        <end position="692"/>
    </location>
</feature>
<feature type="compositionally biased region" description="Basic residues" evidence="1">
    <location>
        <begin position="258"/>
        <end position="268"/>
    </location>
</feature>
<feature type="region of interest" description="Disordered" evidence="1">
    <location>
        <begin position="1"/>
        <end position="152"/>
    </location>
</feature>
<feature type="compositionally biased region" description="Basic residues" evidence="1">
    <location>
        <begin position="339"/>
        <end position="351"/>
    </location>
</feature>
<feature type="compositionally biased region" description="Polar residues" evidence="1">
    <location>
        <begin position="45"/>
        <end position="60"/>
    </location>
</feature>
<evidence type="ECO:0000256" key="1">
    <source>
        <dbReference type="SAM" id="MobiDB-lite"/>
    </source>
</evidence>
<dbReference type="RefSeq" id="XP_018241601.1">
    <property type="nucleotide sequence ID" value="XM_018384505.1"/>
</dbReference>
<evidence type="ECO:0000313" key="2">
    <source>
        <dbReference type="EMBL" id="KNB03556.1"/>
    </source>
</evidence>
<gene>
    <name evidence="2" type="ORF">FOXG_06013</name>
</gene>
<dbReference type="VEuPathDB" id="FungiDB:FOXG_06013"/>
<reference evidence="2" key="1">
    <citation type="submission" date="2007-04" db="EMBL/GenBank/DDBJ databases">
        <authorList>
            <consortium name="The Broad Institute Genome Sequencing Platform"/>
            <person name="Birren B."/>
            <person name="Lander E."/>
            <person name="Galagan J."/>
            <person name="Nusbaum C."/>
            <person name="Devon K."/>
            <person name="Ma L.-J."/>
            <person name="Jaffe D."/>
            <person name="Butler J."/>
            <person name="Alvarez P."/>
            <person name="Gnerre S."/>
            <person name="Grabherr M."/>
            <person name="Kleber M."/>
            <person name="Mauceli E."/>
            <person name="Brockman W."/>
            <person name="MacCallum I.A."/>
            <person name="Young S."/>
            <person name="LaButti K."/>
            <person name="DeCaprio D."/>
            <person name="Crawford M."/>
            <person name="Koehrsen M."/>
            <person name="Engels R."/>
            <person name="Montgomery P."/>
            <person name="Pearson M."/>
            <person name="Howarth C."/>
            <person name="Larson L."/>
            <person name="White J."/>
            <person name="O'Leary S."/>
            <person name="Kodira C."/>
            <person name="Zeng Q."/>
            <person name="Yandava C."/>
            <person name="Alvarado L."/>
            <person name="Kistler C."/>
            <person name="Shim W.-B."/>
            <person name="Kang S."/>
            <person name="Woloshuk C."/>
        </authorList>
    </citation>
    <scope>NUCLEOTIDE SEQUENCE</scope>
    <source>
        <strain evidence="2">4287</strain>
    </source>
</reference>
<feature type="region of interest" description="Disordered" evidence="1">
    <location>
        <begin position="165"/>
        <end position="410"/>
    </location>
</feature>
<feature type="compositionally biased region" description="Basic and acidic residues" evidence="1">
    <location>
        <begin position="328"/>
        <end position="338"/>
    </location>
</feature>
<feature type="compositionally biased region" description="Polar residues" evidence="1">
    <location>
        <begin position="240"/>
        <end position="253"/>
    </location>
</feature>
<dbReference type="OrthoDB" id="5236024at2759"/>